<dbReference type="PRINTS" id="PR00153">
    <property type="entry name" value="CSAPPISMRASE"/>
</dbReference>
<evidence type="ECO:0000313" key="12">
    <source>
        <dbReference type="Proteomes" id="UP000789390"/>
    </source>
</evidence>
<evidence type="ECO:0000256" key="8">
    <source>
        <dbReference type="PROSITE-ProRule" id="PRU00221"/>
    </source>
</evidence>
<feature type="repeat" description="WD" evidence="8">
    <location>
        <begin position="103"/>
        <end position="144"/>
    </location>
</feature>
<dbReference type="PROSITE" id="PS50082">
    <property type="entry name" value="WD_REPEATS_2"/>
    <property type="match status" value="1"/>
</dbReference>
<reference evidence="11" key="1">
    <citation type="submission" date="2021-11" db="EMBL/GenBank/DDBJ databases">
        <authorList>
            <person name="Schell T."/>
        </authorList>
    </citation>
    <scope>NUCLEOTIDE SEQUENCE</scope>
    <source>
        <strain evidence="11">M5</strain>
    </source>
</reference>
<dbReference type="GO" id="GO:0003755">
    <property type="term" value="F:peptidyl-prolyl cis-trans isomerase activity"/>
    <property type="evidence" value="ECO:0007669"/>
    <property type="project" value="UniProtKB-KW"/>
</dbReference>
<organism evidence="11 12">
    <name type="scientific">Daphnia galeata</name>
    <dbReference type="NCBI Taxonomy" id="27404"/>
    <lineage>
        <taxon>Eukaryota</taxon>
        <taxon>Metazoa</taxon>
        <taxon>Ecdysozoa</taxon>
        <taxon>Arthropoda</taxon>
        <taxon>Crustacea</taxon>
        <taxon>Branchiopoda</taxon>
        <taxon>Diplostraca</taxon>
        <taxon>Cladocera</taxon>
        <taxon>Anomopoda</taxon>
        <taxon>Daphniidae</taxon>
        <taxon>Daphnia</taxon>
    </lineage>
</organism>
<evidence type="ECO:0000256" key="3">
    <source>
        <dbReference type="ARBA" id="ARBA00013194"/>
    </source>
</evidence>
<dbReference type="InterPro" id="IPR001680">
    <property type="entry name" value="WD40_rpt"/>
</dbReference>
<dbReference type="Pfam" id="PF00400">
    <property type="entry name" value="WD40"/>
    <property type="match status" value="3"/>
</dbReference>
<dbReference type="Gene3D" id="2.40.100.10">
    <property type="entry name" value="Cyclophilin-like"/>
    <property type="match status" value="1"/>
</dbReference>
<dbReference type="Pfam" id="PF00160">
    <property type="entry name" value="Pro_isomerase"/>
    <property type="match status" value="1"/>
</dbReference>
<dbReference type="InterPro" id="IPR029000">
    <property type="entry name" value="Cyclophilin-like_dom_sf"/>
</dbReference>
<dbReference type="FunFam" id="2.40.100.10:FF:000003">
    <property type="entry name" value="Peptidylprolyl isomerase domain and WD repeat-containing 1"/>
    <property type="match status" value="1"/>
</dbReference>
<keyword evidence="5" id="KW-0677">Repeat</keyword>
<dbReference type="SMART" id="SM00320">
    <property type="entry name" value="WD40"/>
    <property type="match status" value="4"/>
</dbReference>
<keyword evidence="4 8" id="KW-0853">WD repeat</keyword>
<evidence type="ECO:0000313" key="11">
    <source>
        <dbReference type="EMBL" id="CAH0109804.1"/>
    </source>
</evidence>
<dbReference type="InterPro" id="IPR036322">
    <property type="entry name" value="WD40_repeat_dom_sf"/>
</dbReference>
<dbReference type="SUPFAM" id="SSF50891">
    <property type="entry name" value="Cyclophilin-like"/>
    <property type="match status" value="1"/>
</dbReference>
<dbReference type="FunFam" id="2.130.10.10:FF:000450">
    <property type="entry name" value="Peptidylprolyl isomerase domain and WD-repeat protein 1"/>
    <property type="match status" value="1"/>
</dbReference>
<dbReference type="EC" id="5.2.1.8" evidence="3"/>
<dbReference type="Gene3D" id="2.130.10.10">
    <property type="entry name" value="YVTN repeat-like/Quinoprotein amine dehydrogenase"/>
    <property type="match status" value="2"/>
</dbReference>
<evidence type="ECO:0000256" key="7">
    <source>
        <dbReference type="ARBA" id="ARBA00023235"/>
    </source>
</evidence>
<dbReference type="CDD" id="cd01927">
    <property type="entry name" value="cyclophilin_WD40"/>
    <property type="match status" value="1"/>
</dbReference>
<evidence type="ECO:0000256" key="9">
    <source>
        <dbReference type="SAM" id="MobiDB-lite"/>
    </source>
</evidence>
<comment type="caution">
    <text evidence="11">The sequence shown here is derived from an EMBL/GenBank/DDBJ whole genome shotgun (WGS) entry which is preliminary data.</text>
</comment>
<dbReference type="PANTHER" id="PTHR45625">
    <property type="entry name" value="PEPTIDYL-PROLYL CIS-TRANS ISOMERASE-RELATED"/>
    <property type="match status" value="1"/>
</dbReference>
<dbReference type="InterPro" id="IPR044666">
    <property type="entry name" value="Cyclophilin_A-like"/>
</dbReference>
<dbReference type="GO" id="GO:0005634">
    <property type="term" value="C:nucleus"/>
    <property type="evidence" value="ECO:0007669"/>
    <property type="project" value="UniProtKB-ARBA"/>
</dbReference>
<dbReference type="InterPro" id="IPR015943">
    <property type="entry name" value="WD40/YVTN_repeat-like_dom_sf"/>
</dbReference>
<keyword evidence="6" id="KW-0697">Rotamase</keyword>
<dbReference type="OrthoDB" id="10264753at2759"/>
<proteinExistence type="inferred from homology"/>
<feature type="domain" description="PPIase cyclophilin-type" evidence="10">
    <location>
        <begin position="463"/>
        <end position="618"/>
    </location>
</feature>
<dbReference type="AlphaFoldDB" id="A0A8J2S3L7"/>
<feature type="region of interest" description="Disordered" evidence="9">
    <location>
        <begin position="1"/>
        <end position="24"/>
    </location>
</feature>
<dbReference type="Proteomes" id="UP000789390">
    <property type="component" value="Unassembled WGS sequence"/>
</dbReference>
<evidence type="ECO:0000256" key="5">
    <source>
        <dbReference type="ARBA" id="ARBA00022737"/>
    </source>
</evidence>
<dbReference type="PANTHER" id="PTHR45625:SF4">
    <property type="entry name" value="PEPTIDYLPROLYL ISOMERASE DOMAIN AND WD REPEAT-CONTAINING PROTEIN 1"/>
    <property type="match status" value="1"/>
</dbReference>
<evidence type="ECO:0000256" key="2">
    <source>
        <dbReference type="ARBA" id="ARBA00007365"/>
    </source>
</evidence>
<evidence type="ECO:0000256" key="1">
    <source>
        <dbReference type="ARBA" id="ARBA00000971"/>
    </source>
</evidence>
<evidence type="ECO:0000256" key="4">
    <source>
        <dbReference type="ARBA" id="ARBA00022574"/>
    </source>
</evidence>
<evidence type="ECO:0000259" key="10">
    <source>
        <dbReference type="PROSITE" id="PS50072"/>
    </source>
</evidence>
<dbReference type="EMBL" id="CAKKLH010000295">
    <property type="protein sequence ID" value="CAH0109804.1"/>
    <property type="molecule type" value="Genomic_DNA"/>
</dbReference>
<keyword evidence="7" id="KW-0413">Isomerase</keyword>
<evidence type="ECO:0000256" key="6">
    <source>
        <dbReference type="ARBA" id="ARBA00023110"/>
    </source>
</evidence>
<dbReference type="InterPro" id="IPR002130">
    <property type="entry name" value="Cyclophilin-type_PPIase_dom"/>
</dbReference>
<dbReference type="PROSITE" id="PS50072">
    <property type="entry name" value="CSA_PPIASE_2"/>
    <property type="match status" value="1"/>
</dbReference>
<comment type="catalytic activity">
    <reaction evidence="1">
        <text>[protein]-peptidylproline (omega=180) = [protein]-peptidylproline (omega=0)</text>
        <dbReference type="Rhea" id="RHEA:16237"/>
        <dbReference type="Rhea" id="RHEA-COMP:10747"/>
        <dbReference type="Rhea" id="RHEA-COMP:10748"/>
        <dbReference type="ChEBI" id="CHEBI:83833"/>
        <dbReference type="ChEBI" id="CHEBI:83834"/>
        <dbReference type="EC" id="5.2.1.8"/>
    </reaction>
</comment>
<protein>
    <recommendedName>
        <fullName evidence="3">peptidylprolyl isomerase</fullName>
        <ecNumber evidence="3">5.2.1.8</ecNumber>
    </recommendedName>
</protein>
<accession>A0A8J2S3L7</accession>
<keyword evidence="12" id="KW-1185">Reference proteome</keyword>
<name>A0A8J2S3L7_9CRUS</name>
<comment type="similarity">
    <text evidence="2">Belongs to the cyclophilin-type PPIase family.</text>
</comment>
<gene>
    <name evidence="11" type="ORF">DGAL_LOCUS13293</name>
</gene>
<sequence length="619" mass="70014">MAESTSTKRQHEENNSESDDEFVGPLPSEALQIKTKKKKVLEFEDLYLDNLPNVEMYERSFMHRDIVTHLVTTKTNFIITCSIDGHIKFWKKQELGIEFVKHFRGHLGNIQDVGINSSGTLLCTISNDKSLKVFDVVNFDMINMMKLSYIPVCCEWVHSPGDPVSVLAVSESESGIINLYDGHGINRPIHQIDKLHTKQVTLIKYNAVYEAVVSVDKQGILNYWTGEKSDYAFPKNVDFDSKLDTDLFEFVKQKTYPLSLCFSPNGELFATYGADRKVRIFKFATGKLSRVIDESIQHYTELQQKKALPNMEFNRRVAMEKEVEKTDCLHLTRLTFDESGHFLLVPTMIGIKVINLVTNRLARLIGKPENMRFLQLSLIQGKARHNPAAVTLEMEASENPTLESVEPDSTLFVTAFKKNRFFLFTRRDPDDSKAPGTERDIFNEKPSKEDMIAATDAIGTQRIYETAVLHTTVGDIHLQLFGKECPKTVENFCVHSKNGYFNNHIFHRCIKGFMIQTGDPLGTGTGGESIWGGEFGDEFHPSLRHDRPYTVSMANAGPGTNGSQFFITVAPAPWLDNKHTVYGRVVKGMEVVQEISSTKTNPKTDKPYNDISIISVTVK</sequence>
<dbReference type="SUPFAM" id="SSF50978">
    <property type="entry name" value="WD40 repeat-like"/>
    <property type="match status" value="1"/>
</dbReference>